<dbReference type="AlphaFoldDB" id="A0A811V151"/>
<comment type="caution">
    <text evidence="1">The sequence shown here is derived from an EMBL/GenBank/DDBJ whole genome shotgun (WGS) entry which is preliminary data.</text>
</comment>
<name>A0A811V151_CERCA</name>
<evidence type="ECO:0000313" key="2">
    <source>
        <dbReference type="Proteomes" id="UP000606786"/>
    </source>
</evidence>
<organism evidence="1 2">
    <name type="scientific">Ceratitis capitata</name>
    <name type="common">Mediterranean fruit fly</name>
    <name type="synonym">Tephritis capitata</name>
    <dbReference type="NCBI Taxonomy" id="7213"/>
    <lineage>
        <taxon>Eukaryota</taxon>
        <taxon>Metazoa</taxon>
        <taxon>Ecdysozoa</taxon>
        <taxon>Arthropoda</taxon>
        <taxon>Hexapoda</taxon>
        <taxon>Insecta</taxon>
        <taxon>Pterygota</taxon>
        <taxon>Neoptera</taxon>
        <taxon>Endopterygota</taxon>
        <taxon>Diptera</taxon>
        <taxon>Brachycera</taxon>
        <taxon>Muscomorpha</taxon>
        <taxon>Tephritoidea</taxon>
        <taxon>Tephritidae</taxon>
        <taxon>Ceratitis</taxon>
        <taxon>Ceratitis</taxon>
    </lineage>
</organism>
<accession>A0A811V151</accession>
<keyword evidence="2" id="KW-1185">Reference proteome</keyword>
<dbReference type="EMBL" id="CAJHJT010000034">
    <property type="protein sequence ID" value="CAD7003596.1"/>
    <property type="molecule type" value="Genomic_DNA"/>
</dbReference>
<reference evidence="1" key="1">
    <citation type="submission" date="2020-11" db="EMBL/GenBank/DDBJ databases">
        <authorList>
            <person name="Whitehead M."/>
        </authorList>
    </citation>
    <scope>NUCLEOTIDE SEQUENCE</scope>
    <source>
        <strain evidence="1">EGII</strain>
    </source>
</reference>
<gene>
    <name evidence="1" type="ORF">CCAP1982_LOCUS12044</name>
</gene>
<dbReference type="Proteomes" id="UP000606786">
    <property type="component" value="Unassembled WGS sequence"/>
</dbReference>
<sequence length="110" mass="12486">MIRMMKMVSQCCGDGGGGGDGTALATFFTDRVKLNIVWSQGGMAQSKRITANHTALRRDNQNLCAPICQMDYYIHTYIPRIHMFIFMHLFMNTTHGKYVQMRFVSSIANN</sequence>
<evidence type="ECO:0000313" key="1">
    <source>
        <dbReference type="EMBL" id="CAD7003596.1"/>
    </source>
</evidence>
<protein>
    <submittedName>
        <fullName evidence="1">(Mediterranean fruit fly) hypothetical protein</fullName>
    </submittedName>
</protein>
<proteinExistence type="predicted"/>